<comment type="similarity">
    <text evidence="9">Belongs to the SecE/SEC61-gamma family.</text>
</comment>
<name>A0A2M8LB33_9BACT</name>
<dbReference type="GO" id="GO:0009306">
    <property type="term" value="P:protein secretion"/>
    <property type="evidence" value="ECO:0007669"/>
    <property type="project" value="UniProtKB-UniRule"/>
</dbReference>
<dbReference type="AlphaFoldDB" id="A0A2M8LB33"/>
<evidence type="ECO:0000256" key="1">
    <source>
        <dbReference type="ARBA" id="ARBA00004370"/>
    </source>
</evidence>
<dbReference type="GO" id="GO:0065002">
    <property type="term" value="P:intracellular protein transmembrane transport"/>
    <property type="evidence" value="ECO:0007669"/>
    <property type="project" value="UniProtKB-UniRule"/>
</dbReference>
<dbReference type="GO" id="GO:0006605">
    <property type="term" value="P:protein targeting"/>
    <property type="evidence" value="ECO:0007669"/>
    <property type="project" value="UniProtKB-UniRule"/>
</dbReference>
<sequence length="60" mass="6816">MKKLINYIKETKAELKNVSWPSKRQTVVFTAMVVAASLATAAFLGFFDVIFSFLLKEFII</sequence>
<keyword evidence="2 9" id="KW-0813">Transport</keyword>
<evidence type="ECO:0000256" key="9">
    <source>
        <dbReference type="HAMAP-Rule" id="MF_00422"/>
    </source>
</evidence>
<evidence type="ECO:0000256" key="4">
    <source>
        <dbReference type="ARBA" id="ARBA00022692"/>
    </source>
</evidence>
<evidence type="ECO:0000256" key="3">
    <source>
        <dbReference type="ARBA" id="ARBA00022475"/>
    </source>
</evidence>
<dbReference type="EMBL" id="PFER01000007">
    <property type="protein sequence ID" value="PJE73843.1"/>
    <property type="molecule type" value="Genomic_DNA"/>
</dbReference>
<comment type="function">
    <text evidence="9">Essential subunit of the Sec protein translocation channel SecYEG. Clamps together the 2 halves of SecY. May contact the channel plug during translocation.</text>
</comment>
<comment type="caution">
    <text evidence="10">The sequence shown here is derived from an EMBL/GenBank/DDBJ whole genome shotgun (WGS) entry which is preliminary data.</text>
</comment>
<evidence type="ECO:0000256" key="6">
    <source>
        <dbReference type="ARBA" id="ARBA00022989"/>
    </source>
</evidence>
<organism evidence="10 11">
    <name type="scientific">Candidatus Terrybacteria bacterium CG10_big_fil_rev_8_21_14_0_10_41_10</name>
    <dbReference type="NCBI Taxonomy" id="1975026"/>
    <lineage>
        <taxon>Bacteria</taxon>
        <taxon>Candidatus Terryibacteriota</taxon>
    </lineage>
</organism>
<evidence type="ECO:0000256" key="2">
    <source>
        <dbReference type="ARBA" id="ARBA00022448"/>
    </source>
</evidence>
<keyword evidence="7 9" id="KW-0811">Translocation</keyword>
<proteinExistence type="inferred from homology"/>
<keyword evidence="5 9" id="KW-0653">Protein transport</keyword>
<protein>
    <recommendedName>
        <fullName evidence="9">Protein translocase subunit SecE</fullName>
    </recommendedName>
</protein>
<keyword evidence="6 9" id="KW-1133">Transmembrane helix</keyword>
<dbReference type="InterPro" id="IPR001901">
    <property type="entry name" value="Translocase_SecE/Sec61-g"/>
</dbReference>
<dbReference type="GO" id="GO:0043952">
    <property type="term" value="P:protein transport by the Sec complex"/>
    <property type="evidence" value="ECO:0007669"/>
    <property type="project" value="UniProtKB-UniRule"/>
</dbReference>
<dbReference type="InterPro" id="IPR038379">
    <property type="entry name" value="SecE_sf"/>
</dbReference>
<dbReference type="PANTHER" id="PTHR33910:SF1">
    <property type="entry name" value="PROTEIN TRANSLOCASE SUBUNIT SECE"/>
    <property type="match status" value="1"/>
</dbReference>
<reference evidence="11" key="1">
    <citation type="submission" date="2017-09" db="EMBL/GenBank/DDBJ databases">
        <title>Depth-based differentiation of microbial function through sediment-hosted aquifers and enrichment of novel symbionts in the deep terrestrial subsurface.</title>
        <authorList>
            <person name="Probst A.J."/>
            <person name="Ladd B."/>
            <person name="Jarett J.K."/>
            <person name="Geller-Mcgrath D.E."/>
            <person name="Sieber C.M.K."/>
            <person name="Emerson J.B."/>
            <person name="Anantharaman K."/>
            <person name="Thomas B.C."/>
            <person name="Malmstrom R."/>
            <person name="Stieglmeier M."/>
            <person name="Klingl A."/>
            <person name="Woyke T."/>
            <person name="Ryan C.M."/>
            <person name="Banfield J.F."/>
        </authorList>
    </citation>
    <scope>NUCLEOTIDE SEQUENCE [LARGE SCALE GENOMIC DNA]</scope>
</reference>
<keyword evidence="3 9" id="KW-1003">Cell membrane</keyword>
<keyword evidence="8 9" id="KW-0472">Membrane</keyword>
<evidence type="ECO:0000256" key="8">
    <source>
        <dbReference type="ARBA" id="ARBA00023136"/>
    </source>
</evidence>
<feature type="transmembrane region" description="Helical" evidence="9">
    <location>
        <begin position="27"/>
        <end position="55"/>
    </location>
</feature>
<dbReference type="PANTHER" id="PTHR33910">
    <property type="entry name" value="PROTEIN TRANSLOCASE SUBUNIT SECE"/>
    <property type="match status" value="1"/>
</dbReference>
<dbReference type="GO" id="GO:0005886">
    <property type="term" value="C:plasma membrane"/>
    <property type="evidence" value="ECO:0007669"/>
    <property type="project" value="UniProtKB-SubCell"/>
</dbReference>
<dbReference type="HAMAP" id="MF_00422">
    <property type="entry name" value="SecE"/>
    <property type="match status" value="1"/>
</dbReference>
<evidence type="ECO:0000313" key="11">
    <source>
        <dbReference type="Proteomes" id="UP000230959"/>
    </source>
</evidence>
<comment type="subunit">
    <text evidence="9">Component of the Sec protein translocase complex. Heterotrimer consisting of SecY, SecE and SecG subunits. The heterotrimers can form oligomers, although 1 heterotrimer is thought to be able to translocate proteins. Interacts with the ribosome. Interacts with SecDF, and other proteins may be involved. Interacts with SecA.</text>
</comment>
<dbReference type="InterPro" id="IPR005807">
    <property type="entry name" value="SecE_bac"/>
</dbReference>
<dbReference type="GO" id="GO:0008320">
    <property type="term" value="F:protein transmembrane transporter activity"/>
    <property type="evidence" value="ECO:0007669"/>
    <property type="project" value="UniProtKB-UniRule"/>
</dbReference>
<dbReference type="Pfam" id="PF00584">
    <property type="entry name" value="SecE"/>
    <property type="match status" value="1"/>
</dbReference>
<dbReference type="Proteomes" id="UP000230959">
    <property type="component" value="Unassembled WGS sequence"/>
</dbReference>
<evidence type="ECO:0000256" key="7">
    <source>
        <dbReference type="ARBA" id="ARBA00023010"/>
    </source>
</evidence>
<evidence type="ECO:0000256" key="5">
    <source>
        <dbReference type="ARBA" id="ARBA00022927"/>
    </source>
</evidence>
<dbReference type="Gene3D" id="1.20.5.1030">
    <property type="entry name" value="Preprotein translocase secy subunit"/>
    <property type="match status" value="1"/>
</dbReference>
<gene>
    <name evidence="9" type="primary">secE</name>
    <name evidence="10" type="ORF">COV02_00405</name>
</gene>
<accession>A0A2M8LB33</accession>
<keyword evidence="4 9" id="KW-0812">Transmembrane</keyword>
<evidence type="ECO:0000313" key="10">
    <source>
        <dbReference type="EMBL" id="PJE73843.1"/>
    </source>
</evidence>
<comment type="subcellular location">
    <subcellularLocation>
        <location evidence="9">Cell membrane</location>
        <topology evidence="9">Single-pass membrane protein</topology>
    </subcellularLocation>
    <subcellularLocation>
        <location evidence="1">Membrane</location>
    </subcellularLocation>
</comment>
<dbReference type="NCBIfam" id="TIGR00964">
    <property type="entry name" value="secE_bact"/>
    <property type="match status" value="1"/>
</dbReference>